<dbReference type="SUPFAM" id="SSF55120">
    <property type="entry name" value="Pseudouridine synthase"/>
    <property type="match status" value="1"/>
</dbReference>
<keyword evidence="3" id="KW-1185">Reference proteome</keyword>
<dbReference type="EC" id="5.4.99.-" evidence="2"/>
<dbReference type="InterPro" id="IPR006224">
    <property type="entry name" value="PsdUridine_synth_RluA-like_CS"/>
</dbReference>
<dbReference type="EMBL" id="JBHRYN010000008">
    <property type="protein sequence ID" value="MFC3701208.1"/>
    <property type="molecule type" value="Genomic_DNA"/>
</dbReference>
<protein>
    <submittedName>
        <fullName evidence="2">RluA family pseudouridine synthase</fullName>
        <ecNumber evidence="2">5.4.99.-</ecNumber>
    </submittedName>
</protein>
<evidence type="ECO:0000313" key="3">
    <source>
        <dbReference type="Proteomes" id="UP001595710"/>
    </source>
</evidence>
<dbReference type="Pfam" id="PF00849">
    <property type="entry name" value="PseudoU_synth_2"/>
    <property type="match status" value="1"/>
</dbReference>
<dbReference type="Gene3D" id="3.30.2350.10">
    <property type="entry name" value="Pseudouridine synthase"/>
    <property type="match status" value="1"/>
</dbReference>
<dbReference type="GO" id="GO:0016853">
    <property type="term" value="F:isomerase activity"/>
    <property type="evidence" value="ECO:0007669"/>
    <property type="project" value="UniProtKB-KW"/>
</dbReference>
<accession>A0ABV7WS00</accession>
<gene>
    <name evidence="2" type="ORF">ACFOND_06085</name>
</gene>
<dbReference type="PANTHER" id="PTHR21600:SF89">
    <property type="entry name" value="RIBOSOMAL LARGE SUBUNIT PSEUDOURIDINE SYNTHASE A"/>
    <property type="match status" value="1"/>
</dbReference>
<feature type="domain" description="Pseudouridine synthase RsuA/RluA-like" evidence="1">
    <location>
        <begin position="26"/>
        <end position="172"/>
    </location>
</feature>
<dbReference type="PANTHER" id="PTHR21600">
    <property type="entry name" value="MITOCHONDRIAL RNA PSEUDOURIDINE SYNTHASE"/>
    <property type="match status" value="1"/>
</dbReference>
<dbReference type="InterPro" id="IPR020103">
    <property type="entry name" value="PsdUridine_synth_cat_dom_sf"/>
</dbReference>
<dbReference type="CDD" id="cd02869">
    <property type="entry name" value="PseudoU_synth_RluA_like"/>
    <property type="match status" value="1"/>
</dbReference>
<sequence length="222" mass="24480">MFDPASDPFVAPPCNEAILTLFEDDDILVINKPSGLLSLSGKNPLNKDSVHYRLNHSRPGIRLLHRLDLGTSGVMLLAKNKAANTALMHQFQQRAVEKIYLAVLDGIVEQSEFSIDLPIARGEFPAQIVCENSGKPALTKGTVLAIDTLQQSTRIRLTPLTGRTHQLRLHCKAFGHPILGCDIYKQGQSEAKAPRLLLHAYSLSFVHPVHGENMKLMADCPF</sequence>
<dbReference type="InterPro" id="IPR006145">
    <property type="entry name" value="PsdUridine_synth_RsuA/RluA"/>
</dbReference>
<dbReference type="RefSeq" id="WP_290282796.1">
    <property type="nucleotide sequence ID" value="NZ_JAUFQI010000001.1"/>
</dbReference>
<evidence type="ECO:0000313" key="2">
    <source>
        <dbReference type="EMBL" id="MFC3701208.1"/>
    </source>
</evidence>
<dbReference type="Proteomes" id="UP001595710">
    <property type="component" value="Unassembled WGS sequence"/>
</dbReference>
<reference evidence="3" key="1">
    <citation type="journal article" date="2019" name="Int. J. Syst. Evol. Microbiol.">
        <title>The Global Catalogue of Microorganisms (GCM) 10K type strain sequencing project: providing services to taxonomists for standard genome sequencing and annotation.</title>
        <authorList>
            <consortium name="The Broad Institute Genomics Platform"/>
            <consortium name="The Broad Institute Genome Sequencing Center for Infectious Disease"/>
            <person name="Wu L."/>
            <person name="Ma J."/>
        </authorList>
    </citation>
    <scope>NUCLEOTIDE SEQUENCE [LARGE SCALE GENOMIC DNA]</scope>
    <source>
        <strain evidence="3">CECT 8288</strain>
    </source>
</reference>
<comment type="caution">
    <text evidence="2">The sequence shown here is derived from an EMBL/GenBank/DDBJ whole genome shotgun (WGS) entry which is preliminary data.</text>
</comment>
<dbReference type="PROSITE" id="PS01129">
    <property type="entry name" value="PSI_RLU"/>
    <property type="match status" value="1"/>
</dbReference>
<proteinExistence type="predicted"/>
<keyword evidence="2" id="KW-0413">Isomerase</keyword>
<dbReference type="InterPro" id="IPR050188">
    <property type="entry name" value="RluA_PseudoU_synthase"/>
</dbReference>
<name>A0ABV7WS00_9GAMM</name>
<organism evidence="2 3">
    <name type="scientific">Reinekea marina</name>
    <dbReference type="NCBI Taxonomy" id="1310421"/>
    <lineage>
        <taxon>Bacteria</taxon>
        <taxon>Pseudomonadati</taxon>
        <taxon>Pseudomonadota</taxon>
        <taxon>Gammaproteobacteria</taxon>
        <taxon>Oceanospirillales</taxon>
        <taxon>Saccharospirillaceae</taxon>
        <taxon>Reinekea</taxon>
    </lineage>
</organism>
<evidence type="ECO:0000259" key="1">
    <source>
        <dbReference type="Pfam" id="PF00849"/>
    </source>
</evidence>